<comment type="similarity">
    <text evidence="2">Belongs to the ustYa family.</text>
</comment>
<accession>A0A6A6FX87</accession>
<comment type="pathway">
    <text evidence="1">Mycotoxin biosynthesis.</text>
</comment>
<evidence type="ECO:0000256" key="1">
    <source>
        <dbReference type="ARBA" id="ARBA00004685"/>
    </source>
</evidence>
<organism evidence="3 4">
    <name type="scientific">Cercospora zeae-maydis SCOH1-5</name>
    <dbReference type="NCBI Taxonomy" id="717836"/>
    <lineage>
        <taxon>Eukaryota</taxon>
        <taxon>Fungi</taxon>
        <taxon>Dikarya</taxon>
        <taxon>Ascomycota</taxon>
        <taxon>Pezizomycotina</taxon>
        <taxon>Dothideomycetes</taxon>
        <taxon>Dothideomycetidae</taxon>
        <taxon>Mycosphaerellales</taxon>
        <taxon>Mycosphaerellaceae</taxon>
        <taxon>Cercospora</taxon>
    </lineage>
</organism>
<evidence type="ECO:0000313" key="4">
    <source>
        <dbReference type="Proteomes" id="UP000799539"/>
    </source>
</evidence>
<keyword evidence="4" id="KW-1185">Reference proteome</keyword>
<dbReference type="InterPro" id="IPR021765">
    <property type="entry name" value="UstYa-like"/>
</dbReference>
<evidence type="ECO:0008006" key="5">
    <source>
        <dbReference type="Google" id="ProtNLM"/>
    </source>
</evidence>
<proteinExistence type="inferred from homology"/>
<gene>
    <name evidence="3" type="ORF">CERZMDRAFT_108644</name>
</gene>
<sequence length="160" mass="18499">MQPSPYRGQPTPDVERAWRKLARVPRIQFPSSKLSALNKTDSDTYALAAAQYGGGVLGYLNVFHELHCLNMIRQYTYRDSYDYSDVTAFHAPEEIVRGHVDHCIETIRKQLMCTSDVTPVVFVKDASRATGLKPDFNLRRKCRDYEQIRQWAFQNRAEPE</sequence>
<dbReference type="AlphaFoldDB" id="A0A6A6FX87"/>
<dbReference type="Proteomes" id="UP000799539">
    <property type="component" value="Unassembled WGS sequence"/>
</dbReference>
<reference evidence="3" key="1">
    <citation type="journal article" date="2020" name="Stud. Mycol.">
        <title>101 Dothideomycetes genomes: a test case for predicting lifestyles and emergence of pathogens.</title>
        <authorList>
            <person name="Haridas S."/>
            <person name="Albert R."/>
            <person name="Binder M."/>
            <person name="Bloem J."/>
            <person name="Labutti K."/>
            <person name="Salamov A."/>
            <person name="Andreopoulos B."/>
            <person name="Baker S."/>
            <person name="Barry K."/>
            <person name="Bills G."/>
            <person name="Bluhm B."/>
            <person name="Cannon C."/>
            <person name="Castanera R."/>
            <person name="Culley D."/>
            <person name="Daum C."/>
            <person name="Ezra D."/>
            <person name="Gonzalez J."/>
            <person name="Henrissat B."/>
            <person name="Kuo A."/>
            <person name="Liang C."/>
            <person name="Lipzen A."/>
            <person name="Lutzoni F."/>
            <person name="Magnuson J."/>
            <person name="Mondo S."/>
            <person name="Nolan M."/>
            <person name="Ohm R."/>
            <person name="Pangilinan J."/>
            <person name="Park H.-J."/>
            <person name="Ramirez L."/>
            <person name="Alfaro M."/>
            <person name="Sun H."/>
            <person name="Tritt A."/>
            <person name="Yoshinaga Y."/>
            <person name="Zwiers L.-H."/>
            <person name="Turgeon B."/>
            <person name="Goodwin S."/>
            <person name="Spatafora J."/>
            <person name="Crous P."/>
            <person name="Grigoriev I."/>
        </authorList>
    </citation>
    <scope>NUCLEOTIDE SEQUENCE</scope>
    <source>
        <strain evidence="3">SCOH1-5</strain>
    </source>
</reference>
<name>A0A6A6FX87_9PEZI</name>
<dbReference type="PANTHER" id="PTHR33365:SF4">
    <property type="entry name" value="CYCLOCHLOROTINE BIOSYNTHESIS PROTEIN O"/>
    <property type="match status" value="1"/>
</dbReference>
<dbReference type="Pfam" id="PF11807">
    <property type="entry name" value="UstYa"/>
    <property type="match status" value="1"/>
</dbReference>
<dbReference type="OrthoDB" id="3687641at2759"/>
<dbReference type="PANTHER" id="PTHR33365">
    <property type="entry name" value="YALI0B05434P"/>
    <property type="match status" value="1"/>
</dbReference>
<dbReference type="GO" id="GO:0043386">
    <property type="term" value="P:mycotoxin biosynthetic process"/>
    <property type="evidence" value="ECO:0007669"/>
    <property type="project" value="InterPro"/>
</dbReference>
<evidence type="ECO:0000313" key="3">
    <source>
        <dbReference type="EMBL" id="KAF2218102.1"/>
    </source>
</evidence>
<evidence type="ECO:0000256" key="2">
    <source>
        <dbReference type="ARBA" id="ARBA00035112"/>
    </source>
</evidence>
<protein>
    <recommendedName>
        <fullName evidence="5">Cyclochlorotine biosynthesis protein O</fullName>
    </recommendedName>
</protein>
<dbReference type="EMBL" id="ML992662">
    <property type="protein sequence ID" value="KAF2218102.1"/>
    <property type="molecule type" value="Genomic_DNA"/>
</dbReference>